<organism evidence="1 2">
    <name type="scientific">Tanacetum coccineum</name>
    <dbReference type="NCBI Taxonomy" id="301880"/>
    <lineage>
        <taxon>Eukaryota</taxon>
        <taxon>Viridiplantae</taxon>
        <taxon>Streptophyta</taxon>
        <taxon>Embryophyta</taxon>
        <taxon>Tracheophyta</taxon>
        <taxon>Spermatophyta</taxon>
        <taxon>Magnoliopsida</taxon>
        <taxon>eudicotyledons</taxon>
        <taxon>Gunneridae</taxon>
        <taxon>Pentapetalae</taxon>
        <taxon>asterids</taxon>
        <taxon>campanulids</taxon>
        <taxon>Asterales</taxon>
        <taxon>Asteraceae</taxon>
        <taxon>Asteroideae</taxon>
        <taxon>Anthemideae</taxon>
        <taxon>Anthemidinae</taxon>
        <taxon>Tanacetum</taxon>
    </lineage>
</organism>
<reference evidence="1" key="1">
    <citation type="journal article" date="2022" name="Int. J. Mol. Sci.">
        <title>Draft Genome of Tanacetum Coccineum: Genomic Comparison of Closely Related Tanacetum-Family Plants.</title>
        <authorList>
            <person name="Yamashiro T."/>
            <person name="Shiraishi A."/>
            <person name="Nakayama K."/>
            <person name="Satake H."/>
        </authorList>
    </citation>
    <scope>NUCLEOTIDE SEQUENCE</scope>
</reference>
<comment type="caution">
    <text evidence="1">The sequence shown here is derived from an EMBL/GenBank/DDBJ whole genome shotgun (WGS) entry which is preliminary data.</text>
</comment>
<dbReference type="EMBL" id="BQNB010017719">
    <property type="protein sequence ID" value="GJT66491.1"/>
    <property type="molecule type" value="Genomic_DNA"/>
</dbReference>
<protein>
    <submittedName>
        <fullName evidence="1">Uncharacterized protein</fullName>
    </submittedName>
</protein>
<gene>
    <name evidence="1" type="ORF">Tco_1017971</name>
</gene>
<evidence type="ECO:0000313" key="1">
    <source>
        <dbReference type="EMBL" id="GJT66491.1"/>
    </source>
</evidence>
<reference evidence="1" key="2">
    <citation type="submission" date="2022-01" db="EMBL/GenBank/DDBJ databases">
        <authorList>
            <person name="Yamashiro T."/>
            <person name="Shiraishi A."/>
            <person name="Satake H."/>
            <person name="Nakayama K."/>
        </authorList>
    </citation>
    <scope>NUCLEOTIDE SEQUENCE</scope>
</reference>
<accession>A0ABQ5FT04</accession>
<name>A0ABQ5FT04_9ASTR</name>
<sequence length="155" mass="17774">MSANVKLYDGMTDLEDHLSRIDGWAELRDQLTSRFSRRKACFKDPTEITKIVRKANETLVAFKERWIVETSFNVGVPEVIKISSFMDAHKCPKLSKRYSDKVPKMVDEMMVRLDDFVRSEEAFANIELPKGEMSEASKKLGGPVSIRENRFHMGG</sequence>
<proteinExistence type="predicted"/>
<keyword evidence="2" id="KW-1185">Reference proteome</keyword>
<evidence type="ECO:0000313" key="2">
    <source>
        <dbReference type="Proteomes" id="UP001151760"/>
    </source>
</evidence>
<dbReference type="Proteomes" id="UP001151760">
    <property type="component" value="Unassembled WGS sequence"/>
</dbReference>